<dbReference type="Proteomes" id="UP001470230">
    <property type="component" value="Unassembled WGS sequence"/>
</dbReference>
<feature type="domain" description="AAA-ATPase-like" evidence="1">
    <location>
        <begin position="16"/>
        <end position="210"/>
    </location>
</feature>
<dbReference type="InterPro" id="IPR018631">
    <property type="entry name" value="AAA-ATPase-like_dom"/>
</dbReference>
<reference evidence="2 3" key="1">
    <citation type="submission" date="2024-04" db="EMBL/GenBank/DDBJ databases">
        <title>Tritrichomonas musculus Genome.</title>
        <authorList>
            <person name="Alves-Ferreira E."/>
            <person name="Grigg M."/>
            <person name="Lorenzi H."/>
            <person name="Galac M."/>
        </authorList>
    </citation>
    <scope>NUCLEOTIDE SEQUENCE [LARGE SCALE GENOMIC DNA]</scope>
    <source>
        <strain evidence="2 3">EAF2021</strain>
    </source>
</reference>
<dbReference type="Gene3D" id="3.40.50.300">
    <property type="entry name" value="P-loop containing nucleotide triphosphate hydrolases"/>
    <property type="match status" value="1"/>
</dbReference>
<dbReference type="EMBL" id="JAPFFF010000009">
    <property type="protein sequence ID" value="KAK8882137.1"/>
    <property type="molecule type" value="Genomic_DNA"/>
</dbReference>
<comment type="caution">
    <text evidence="2">The sequence shown here is derived from an EMBL/GenBank/DDBJ whole genome shotgun (WGS) entry which is preliminary data.</text>
</comment>
<evidence type="ECO:0000313" key="3">
    <source>
        <dbReference type="Proteomes" id="UP001470230"/>
    </source>
</evidence>
<protein>
    <recommendedName>
        <fullName evidence="1">AAA-ATPase-like domain-containing protein</fullName>
    </recommendedName>
</protein>
<organism evidence="2 3">
    <name type="scientific">Tritrichomonas musculus</name>
    <dbReference type="NCBI Taxonomy" id="1915356"/>
    <lineage>
        <taxon>Eukaryota</taxon>
        <taxon>Metamonada</taxon>
        <taxon>Parabasalia</taxon>
        <taxon>Tritrichomonadida</taxon>
        <taxon>Tritrichomonadidae</taxon>
        <taxon>Tritrichomonas</taxon>
    </lineage>
</organism>
<dbReference type="Pfam" id="PF09820">
    <property type="entry name" value="AAA-ATPase_like"/>
    <property type="match status" value="1"/>
</dbReference>
<keyword evidence="3" id="KW-1185">Reference proteome</keyword>
<dbReference type="InterPro" id="IPR027417">
    <property type="entry name" value="P-loop_NTPase"/>
</dbReference>
<name>A0ABR2JV66_9EUKA</name>
<accession>A0ABR2JV66</accession>
<evidence type="ECO:0000313" key="2">
    <source>
        <dbReference type="EMBL" id="KAK8882137.1"/>
    </source>
</evidence>
<gene>
    <name evidence="2" type="ORF">M9Y10_044777</name>
</gene>
<evidence type="ECO:0000259" key="1">
    <source>
        <dbReference type="Pfam" id="PF09820"/>
    </source>
</evidence>
<sequence length="705" mass="82008">MNIEEPKCKSIRVPSSLREIADNDLFFFDKTHEVIKLANINLSQAFIARPRHFGKTMTADILYHLFSGNRDIFEKLNAKCLSEWDFSQKYTVLLLNLNINIISYDHFIQTLKNYLWSIANKYGIKIDLNANLPPTDILSEILNHLTEQRTKKIVVLVDDFDYCLFTKPSNTSFKPYVALLGSLVNIFKAYKDNIRLLLYFGVHYFTSNTIGNFFSVPPNISTDPELASVFGFTREEVLEQLPERLNYLLKLFQSSRIPNPLKESDDRLCDSTGDIVDYLFYYYGGFRFSPNSSVTVLNPFEVLNIFQNYRFSNYWLKGVINTNYLYTSPNILKNFCSIFDAFFNFDNFFIECLVPLIKGDMSISPSAVKKYRYVLDYGFLTFEMEKSNLEEPMLSIPNISHFEFLGNILIQKLSEKYVLQLKPIQYDKIDQGNILQIIDLLRIILIKPLSQEKNDEKSNKEDSSAAPEKDNLLSSFQTWEIKVFAALASLGIHISMKIPKSDHFYYAICETTRCSIHLFASTNCEPSVKQILPLLDRYGKTIPINQCKSLIFCVISCTTFTHSMRFDATWNNILKDDEWMQLNRRVQQCNHDFTNFDMSKFSNFETTIFRNNEDTISPPNNKKNMISFIDVIFQIFLELDNKTTGNKQNYYSPEQITRIVVRVFSNSQPFDKLLNQVKISIQYLYQTNKLKEITSGDRLLYGVKK</sequence>
<proteinExistence type="predicted"/>